<gene>
    <name evidence="2" type="ordered locus">Plabr_3622</name>
</gene>
<dbReference type="STRING" id="756272.Plabr_3622"/>
<evidence type="ECO:0008006" key="4">
    <source>
        <dbReference type="Google" id="ProtNLM"/>
    </source>
</evidence>
<evidence type="ECO:0000313" key="2">
    <source>
        <dbReference type="EMBL" id="ADY61219.1"/>
    </source>
</evidence>
<reference evidence="3" key="1">
    <citation type="submission" date="2011-02" db="EMBL/GenBank/DDBJ databases">
        <title>The complete genome of Planctomyces brasiliensis DSM 5305.</title>
        <authorList>
            <person name="Lucas S."/>
            <person name="Copeland A."/>
            <person name="Lapidus A."/>
            <person name="Bruce D."/>
            <person name="Goodwin L."/>
            <person name="Pitluck S."/>
            <person name="Kyrpides N."/>
            <person name="Mavromatis K."/>
            <person name="Pagani I."/>
            <person name="Ivanova N."/>
            <person name="Ovchinnikova G."/>
            <person name="Lu M."/>
            <person name="Detter J.C."/>
            <person name="Han C."/>
            <person name="Land M."/>
            <person name="Hauser L."/>
            <person name="Markowitz V."/>
            <person name="Cheng J.-F."/>
            <person name="Hugenholtz P."/>
            <person name="Woyke T."/>
            <person name="Wu D."/>
            <person name="Tindall B."/>
            <person name="Pomrenke H.G."/>
            <person name="Brambilla E."/>
            <person name="Klenk H.-P."/>
            <person name="Eisen J.A."/>
        </authorList>
    </citation>
    <scope>NUCLEOTIDE SEQUENCE [LARGE SCALE GENOMIC DNA]</scope>
    <source>
        <strain evidence="3">ATCC 49424 / DSM 5305 / JCM 21570 / NBRC 103401 / IFAM 1448</strain>
    </source>
</reference>
<sequence>MSVLLTKYLVCGMMLAHSLLGCHAHHVADLCCSAAMGQMQQLWLTDHDSEDSIRPAAACHCGHKHTASTEINTAAADIAQAPHSEPSPAPVSGCCSEHECVYLQDAEAPELIDLTIPVSEMLESLLAELTAHPSFLCTAELLLAKSDSPSQLRARLQIWRL</sequence>
<dbReference type="RefSeq" id="WP_013629938.1">
    <property type="nucleotide sequence ID" value="NC_015174.1"/>
</dbReference>
<dbReference type="AlphaFoldDB" id="F0SQ42"/>
<feature type="chain" id="PRO_5003256577" description="Secreted protein" evidence="1">
    <location>
        <begin position="25"/>
        <end position="161"/>
    </location>
</feature>
<proteinExistence type="predicted"/>
<dbReference type="HOGENOM" id="CLU_1642446_0_0_0"/>
<dbReference type="EMBL" id="CP002546">
    <property type="protein sequence ID" value="ADY61219.1"/>
    <property type="molecule type" value="Genomic_DNA"/>
</dbReference>
<keyword evidence="3" id="KW-1185">Reference proteome</keyword>
<dbReference type="KEGG" id="pbs:Plabr_3622"/>
<evidence type="ECO:0000256" key="1">
    <source>
        <dbReference type="SAM" id="SignalP"/>
    </source>
</evidence>
<name>F0SQ42_RUBBR</name>
<keyword evidence="1" id="KW-0732">Signal</keyword>
<feature type="signal peptide" evidence="1">
    <location>
        <begin position="1"/>
        <end position="24"/>
    </location>
</feature>
<organism evidence="2 3">
    <name type="scientific">Rubinisphaera brasiliensis (strain ATCC 49424 / DSM 5305 / JCM 21570 / IAM 15109 / NBRC 103401 / IFAM 1448)</name>
    <name type="common">Planctomyces brasiliensis</name>
    <dbReference type="NCBI Taxonomy" id="756272"/>
    <lineage>
        <taxon>Bacteria</taxon>
        <taxon>Pseudomonadati</taxon>
        <taxon>Planctomycetota</taxon>
        <taxon>Planctomycetia</taxon>
        <taxon>Planctomycetales</taxon>
        <taxon>Planctomycetaceae</taxon>
        <taxon>Rubinisphaera</taxon>
    </lineage>
</organism>
<accession>F0SQ42</accession>
<evidence type="ECO:0000313" key="3">
    <source>
        <dbReference type="Proteomes" id="UP000006860"/>
    </source>
</evidence>
<protein>
    <recommendedName>
        <fullName evidence="4">Secreted protein</fullName>
    </recommendedName>
</protein>
<dbReference type="Proteomes" id="UP000006860">
    <property type="component" value="Chromosome"/>
</dbReference>
<dbReference type="PROSITE" id="PS51257">
    <property type="entry name" value="PROKAR_LIPOPROTEIN"/>
    <property type="match status" value="1"/>
</dbReference>